<evidence type="ECO:0000313" key="1">
    <source>
        <dbReference type="EMBL" id="GFS96993.1"/>
    </source>
</evidence>
<evidence type="ECO:0000313" key="2">
    <source>
        <dbReference type="Proteomes" id="UP000887013"/>
    </source>
</evidence>
<feature type="non-terminal residue" evidence="1">
    <location>
        <position position="1"/>
    </location>
</feature>
<dbReference type="Proteomes" id="UP000887013">
    <property type="component" value="Unassembled WGS sequence"/>
</dbReference>
<organism evidence="1 2">
    <name type="scientific">Nephila pilipes</name>
    <name type="common">Giant wood spider</name>
    <name type="synonym">Nephila maculata</name>
    <dbReference type="NCBI Taxonomy" id="299642"/>
    <lineage>
        <taxon>Eukaryota</taxon>
        <taxon>Metazoa</taxon>
        <taxon>Ecdysozoa</taxon>
        <taxon>Arthropoda</taxon>
        <taxon>Chelicerata</taxon>
        <taxon>Arachnida</taxon>
        <taxon>Araneae</taxon>
        <taxon>Araneomorphae</taxon>
        <taxon>Entelegynae</taxon>
        <taxon>Araneoidea</taxon>
        <taxon>Nephilidae</taxon>
        <taxon>Nephila</taxon>
    </lineage>
</organism>
<keyword evidence="2" id="KW-1185">Reference proteome</keyword>
<protein>
    <submittedName>
        <fullName evidence="1">Uncharacterized protein</fullName>
    </submittedName>
</protein>
<dbReference type="EMBL" id="BMAW01006005">
    <property type="protein sequence ID" value="GFS96993.1"/>
    <property type="molecule type" value="Genomic_DNA"/>
</dbReference>
<accession>A0A8X6TBR4</accession>
<proteinExistence type="predicted"/>
<comment type="caution">
    <text evidence="1">The sequence shown here is derived from an EMBL/GenBank/DDBJ whole genome shotgun (WGS) entry which is preliminary data.</text>
</comment>
<name>A0A8X6TBR4_NEPPI</name>
<gene>
    <name evidence="1" type="ORF">NPIL_135471</name>
</gene>
<sequence length="107" mass="11955">ALGTQPQRDKPFTASVTNSIPFGSNYAPNTGRPKTVCTEYDKQLAAETFVQGPKKSSRRASLELYFTISHHANPEIWLFESLSSLFHGLLEDYPQAAAILYDYAEQN</sequence>
<reference evidence="1" key="1">
    <citation type="submission" date="2020-08" db="EMBL/GenBank/DDBJ databases">
        <title>Multicomponent nature underlies the extraordinary mechanical properties of spider dragline silk.</title>
        <authorList>
            <person name="Kono N."/>
            <person name="Nakamura H."/>
            <person name="Mori M."/>
            <person name="Yoshida Y."/>
            <person name="Ohtoshi R."/>
            <person name="Malay A.D."/>
            <person name="Moran D.A.P."/>
            <person name="Tomita M."/>
            <person name="Numata K."/>
            <person name="Arakawa K."/>
        </authorList>
    </citation>
    <scope>NUCLEOTIDE SEQUENCE</scope>
</reference>
<dbReference type="AlphaFoldDB" id="A0A8X6TBR4"/>